<comment type="caution">
    <text evidence="6">The sequence shown here is derived from an EMBL/GenBank/DDBJ whole genome shotgun (WGS) entry which is preliminary data.</text>
</comment>
<dbReference type="GO" id="GO:0009395">
    <property type="term" value="P:phospholipid catabolic process"/>
    <property type="evidence" value="ECO:0007669"/>
    <property type="project" value="TreeGrafter"/>
</dbReference>
<evidence type="ECO:0000256" key="1">
    <source>
        <dbReference type="ARBA" id="ARBA00000798"/>
    </source>
</evidence>
<feature type="domain" description="PLD phosphodiesterase" evidence="5">
    <location>
        <begin position="548"/>
        <end position="575"/>
    </location>
</feature>
<keyword evidence="4" id="KW-0443">Lipid metabolism</keyword>
<dbReference type="InterPro" id="IPR001736">
    <property type="entry name" value="PLipase_D/transphosphatidylase"/>
</dbReference>
<dbReference type="EMBL" id="SPVG01000023">
    <property type="protein sequence ID" value="TFW30399.1"/>
    <property type="molecule type" value="Genomic_DNA"/>
</dbReference>
<dbReference type="InterPro" id="IPR015679">
    <property type="entry name" value="PLipase_D_fam"/>
</dbReference>
<accession>A0A4Y9SYF3</accession>
<evidence type="ECO:0000256" key="3">
    <source>
        <dbReference type="ARBA" id="ARBA00022801"/>
    </source>
</evidence>
<dbReference type="PROSITE" id="PS50035">
    <property type="entry name" value="PLD"/>
    <property type="match status" value="1"/>
</dbReference>
<dbReference type="Pfam" id="PF13091">
    <property type="entry name" value="PLDc_2"/>
    <property type="match status" value="1"/>
</dbReference>
<evidence type="ECO:0000313" key="6">
    <source>
        <dbReference type="EMBL" id="TFW30399.1"/>
    </source>
</evidence>
<dbReference type="Proteomes" id="UP000297729">
    <property type="component" value="Unassembled WGS sequence"/>
</dbReference>
<proteinExistence type="predicted"/>
<reference evidence="6 7" key="1">
    <citation type="submission" date="2019-03" db="EMBL/GenBank/DDBJ databases">
        <title>Draft Genome Sequence of Duganella callidus sp. nov., a Novel Duganella Species Isolated from Cultivated Soil.</title>
        <authorList>
            <person name="Raths R."/>
            <person name="Peta V."/>
            <person name="Bucking H."/>
        </authorList>
    </citation>
    <scope>NUCLEOTIDE SEQUENCE [LARGE SCALE GENOMIC DNA]</scope>
    <source>
        <strain evidence="6 7">DN04</strain>
    </source>
</reference>
<dbReference type="AlphaFoldDB" id="A0A4Y9SYF3"/>
<evidence type="ECO:0000313" key="7">
    <source>
        <dbReference type="Proteomes" id="UP000297729"/>
    </source>
</evidence>
<organism evidence="6 7">
    <name type="scientific">Duganella callida</name>
    <dbReference type="NCBI Taxonomy" id="2561932"/>
    <lineage>
        <taxon>Bacteria</taxon>
        <taxon>Pseudomonadati</taxon>
        <taxon>Pseudomonadota</taxon>
        <taxon>Betaproteobacteria</taxon>
        <taxon>Burkholderiales</taxon>
        <taxon>Oxalobacteraceae</taxon>
        <taxon>Telluria group</taxon>
        <taxon>Duganella</taxon>
    </lineage>
</organism>
<keyword evidence="2" id="KW-0677">Repeat</keyword>
<dbReference type="InterPro" id="IPR025202">
    <property type="entry name" value="PLD-like_dom"/>
</dbReference>
<dbReference type="SMART" id="SM00155">
    <property type="entry name" value="PLDc"/>
    <property type="match status" value="1"/>
</dbReference>
<dbReference type="PANTHER" id="PTHR18896:SF76">
    <property type="entry name" value="PHOSPHOLIPASE"/>
    <property type="match status" value="1"/>
</dbReference>
<comment type="catalytic activity">
    <reaction evidence="1">
        <text>a 1,2-diacyl-sn-glycero-3-phosphocholine + H2O = a 1,2-diacyl-sn-glycero-3-phosphate + choline + H(+)</text>
        <dbReference type="Rhea" id="RHEA:14445"/>
        <dbReference type="ChEBI" id="CHEBI:15354"/>
        <dbReference type="ChEBI" id="CHEBI:15377"/>
        <dbReference type="ChEBI" id="CHEBI:15378"/>
        <dbReference type="ChEBI" id="CHEBI:57643"/>
        <dbReference type="ChEBI" id="CHEBI:58608"/>
        <dbReference type="EC" id="3.1.4.4"/>
    </reaction>
</comment>
<dbReference type="OrthoDB" id="8828485at2"/>
<dbReference type="PANTHER" id="PTHR18896">
    <property type="entry name" value="PHOSPHOLIPASE D"/>
    <property type="match status" value="1"/>
</dbReference>
<dbReference type="GO" id="GO:0004630">
    <property type="term" value="F:phospholipase D activity"/>
    <property type="evidence" value="ECO:0007669"/>
    <property type="project" value="UniProtKB-EC"/>
</dbReference>
<evidence type="ECO:0000256" key="2">
    <source>
        <dbReference type="ARBA" id="ARBA00022737"/>
    </source>
</evidence>
<dbReference type="Gene3D" id="3.30.870.10">
    <property type="entry name" value="Endonuclease Chain A"/>
    <property type="match status" value="3"/>
</dbReference>
<protein>
    <submittedName>
        <fullName evidence="6">Phospholipase</fullName>
    </submittedName>
</protein>
<keyword evidence="7" id="KW-1185">Reference proteome</keyword>
<gene>
    <name evidence="6" type="ORF">E4L98_02395</name>
</gene>
<evidence type="ECO:0000259" key="5">
    <source>
        <dbReference type="PROSITE" id="PS50035"/>
    </source>
</evidence>
<keyword evidence="3" id="KW-0378">Hydrolase</keyword>
<sequence length="636" mass="72172">MRNQRGQATHPITHNNRLTMFICGEKGFADIAKEIARARESIDLCCWGFDPGMELIRNKGATWPRGDTYGDLLIAAGRRGVKVRLLVWYDVLAVGANTMPGYSHGRLTWCMHQRDWATARQINAQHSRDTLADYVKRPFGLARMKQEHILLFASSAARIQPDEIPVLAREEYCNSWYNAAFDGHLENIEILTRLMKQTAATAGLDQHDTDLPRSRLEWLESEGLQKVATHHQKPILIDFAYNDGEKAVGYIMGLNSVTDYWDTEKHLLEDPQREQGGRREEKECLQGYEHDRGFQTFKPYRDYACRLDGGGALIAIHRNFVSAWHRAAVSGNGTEAAMARATREHLEDTIPKALTRPAQPGDCSVQIIRTQPEEQDSSIREVYFQATDIATMAAGYIYIENQYFQYEAWSRRLMESRARVVEGWKRGCAKAGKSMKDMPMLHVMIVIPVPERKQMVPRTYDALAVLGQQAGMVGQDRMIEAANKTASADQYDAMGTPISGEGPRDDVVVHANEISKPSTEFLETELRMKVSVAMLNTCAFVDGHNRYREIYIHSKLMLIDDTFMTLGSANLNTRSMAVDSEINLATVNPTLTDELRKNIWLSLSQKKMNRYLSLNDINFAHIAWCELMTENKNKKN</sequence>
<name>A0A4Y9SYF3_9BURK</name>
<evidence type="ECO:0000256" key="4">
    <source>
        <dbReference type="ARBA" id="ARBA00023098"/>
    </source>
</evidence>
<dbReference type="SUPFAM" id="SSF56024">
    <property type="entry name" value="Phospholipase D/nuclease"/>
    <property type="match status" value="2"/>
</dbReference>